<dbReference type="GO" id="GO:0090729">
    <property type="term" value="F:toxin activity"/>
    <property type="evidence" value="ECO:0007669"/>
    <property type="project" value="UniProtKB-KW"/>
</dbReference>
<dbReference type="PANTHER" id="PTHR38340">
    <property type="entry name" value="S-LAYER PROTEIN"/>
    <property type="match status" value="1"/>
</dbReference>
<dbReference type="GO" id="GO:0033644">
    <property type="term" value="C:host cell membrane"/>
    <property type="evidence" value="ECO:0007669"/>
    <property type="project" value="UniProtKB-SubCell"/>
</dbReference>
<reference evidence="5 6" key="1">
    <citation type="submission" date="2020-07" db="EMBL/GenBank/DDBJ databases">
        <title>Endozoicomonas sp. nov., isolated from sediment.</title>
        <authorList>
            <person name="Gu T."/>
        </authorList>
    </citation>
    <scope>NUCLEOTIDE SEQUENCE [LARGE SCALE GENOMIC DNA]</scope>
    <source>
        <strain evidence="5 6">SM1973</strain>
    </source>
</reference>
<dbReference type="InterPro" id="IPR050557">
    <property type="entry name" value="RTX_toxin/Mannuronan_C5-epim"/>
</dbReference>
<dbReference type="Proteomes" id="UP000569732">
    <property type="component" value="Unassembled WGS sequence"/>
</dbReference>
<dbReference type="Gene3D" id="1.20.140.180">
    <property type="match status" value="1"/>
</dbReference>
<dbReference type="InterPro" id="IPR014781">
    <property type="entry name" value="Anthrax_toxin_lethal/edema_N/C"/>
</dbReference>
<dbReference type="SUPFAM" id="SSF56399">
    <property type="entry name" value="ADP-ribosylation"/>
    <property type="match status" value="1"/>
</dbReference>
<dbReference type="SUPFAM" id="SSF55486">
    <property type="entry name" value="Metalloproteases ('zincins'), catalytic domain"/>
    <property type="match status" value="1"/>
</dbReference>
<name>A0A853IC29_9GAMM</name>
<dbReference type="SUPFAM" id="SSF158842">
    <property type="entry name" value="PMT central region-like"/>
    <property type="match status" value="2"/>
</dbReference>
<dbReference type="InterPro" id="IPR011049">
    <property type="entry name" value="Serralysin-like_metalloprot_C"/>
</dbReference>
<dbReference type="InterPro" id="IPR003540">
    <property type="entry name" value="ADP-ribosyltransferase"/>
</dbReference>
<dbReference type="PROSITE" id="PS51996">
    <property type="entry name" value="TR_MART"/>
    <property type="match status" value="1"/>
</dbReference>
<keyword evidence="3" id="KW-0106">Calcium</keyword>
<dbReference type="InterPro" id="IPR024079">
    <property type="entry name" value="MetalloPept_cat_dom_sf"/>
</dbReference>
<dbReference type="GO" id="GO:0005576">
    <property type="term" value="C:extracellular region"/>
    <property type="evidence" value="ECO:0007669"/>
    <property type="project" value="UniProtKB-SubCell"/>
</dbReference>
<dbReference type="RefSeq" id="WP_180571405.1">
    <property type="nucleotide sequence ID" value="NZ_JACCKB010000083.1"/>
</dbReference>
<keyword evidence="6" id="KW-1185">Reference proteome</keyword>
<dbReference type="Gene3D" id="1.20.58.1190">
    <property type="match status" value="1"/>
</dbReference>
<evidence type="ECO:0000256" key="1">
    <source>
        <dbReference type="ARBA" id="ARBA00004613"/>
    </source>
</evidence>
<dbReference type="InterPro" id="IPR001343">
    <property type="entry name" value="Hemolysn_Ca-bd"/>
</dbReference>
<dbReference type="PANTHER" id="PTHR38340:SF1">
    <property type="entry name" value="S-LAYER PROTEIN"/>
    <property type="match status" value="1"/>
</dbReference>
<feature type="domain" description="ATLF-like" evidence="4">
    <location>
        <begin position="187"/>
        <end position="386"/>
    </location>
</feature>
<dbReference type="Pfam" id="PF03496">
    <property type="entry name" value="ADPrib_exo_Tox"/>
    <property type="match status" value="1"/>
</dbReference>
<dbReference type="InterPro" id="IPR047568">
    <property type="entry name" value="ATLF-like_dom"/>
</dbReference>
<dbReference type="Pfam" id="PF07737">
    <property type="entry name" value="ATLF"/>
    <property type="match status" value="1"/>
</dbReference>
<comment type="caution">
    <text evidence="5">The sequence shown here is derived from an EMBL/GenBank/DDBJ whole genome shotgun (WGS) entry which is preliminary data.</text>
</comment>
<dbReference type="SUPFAM" id="SSF51120">
    <property type="entry name" value="beta-Roll"/>
    <property type="match status" value="3"/>
</dbReference>
<dbReference type="GO" id="GO:0008237">
    <property type="term" value="F:metallopeptidase activity"/>
    <property type="evidence" value="ECO:0007669"/>
    <property type="project" value="InterPro"/>
</dbReference>
<dbReference type="Gene3D" id="2.150.10.10">
    <property type="entry name" value="Serralysin-like metalloprotease, C-terminal"/>
    <property type="match status" value="3"/>
</dbReference>
<dbReference type="CDD" id="cd16840">
    <property type="entry name" value="toxin_MLD"/>
    <property type="match status" value="1"/>
</dbReference>
<dbReference type="Gene3D" id="3.90.176.10">
    <property type="entry name" value="Toxin ADP-ribosyltransferase, Chain A, domain 1"/>
    <property type="match status" value="1"/>
</dbReference>
<dbReference type="Pfam" id="PF00353">
    <property type="entry name" value="HemolysinCabind"/>
    <property type="match status" value="3"/>
</dbReference>
<protein>
    <submittedName>
        <fullName evidence="5">Membrane-targeted effector domain-containing toxin</fullName>
    </submittedName>
</protein>
<comment type="subcellular location">
    <subcellularLocation>
        <location evidence="1">Secreted</location>
    </subcellularLocation>
</comment>
<evidence type="ECO:0000256" key="3">
    <source>
        <dbReference type="ARBA" id="ARBA00022837"/>
    </source>
</evidence>
<organism evidence="5 6">
    <name type="scientific">Spartinivicinus marinus</name>
    <dbReference type="NCBI Taxonomy" id="2994442"/>
    <lineage>
        <taxon>Bacteria</taxon>
        <taxon>Pseudomonadati</taxon>
        <taxon>Pseudomonadota</taxon>
        <taxon>Gammaproteobacteria</taxon>
        <taxon>Oceanospirillales</taxon>
        <taxon>Zooshikellaceae</taxon>
        <taxon>Spartinivicinus</taxon>
    </lineage>
</organism>
<dbReference type="InterPro" id="IPR020972">
    <property type="entry name" value="Dermonecrotic/RTX_toxin_MLD"/>
</dbReference>
<dbReference type="GO" id="GO:0005509">
    <property type="term" value="F:calcium ion binding"/>
    <property type="evidence" value="ECO:0007669"/>
    <property type="project" value="InterPro"/>
</dbReference>
<keyword evidence="2" id="KW-0964">Secreted</keyword>
<evidence type="ECO:0000313" key="6">
    <source>
        <dbReference type="Proteomes" id="UP000569732"/>
    </source>
</evidence>
<dbReference type="Pfam" id="PF11647">
    <property type="entry name" value="MLD"/>
    <property type="match status" value="2"/>
</dbReference>
<sequence>MAIIPLDDFKKAASVSFKKKGESYQQLLKLYEGYETVRGNNDVAEYDSLKQLLAEVNKYQQNHQNSKRNPAINELKSQVVERRYQVWHELQLAQIKQEVTQLSQQSSPVRKNKEVMAKSLAELQNLLGSTFKTPSELLMAIESRYSSATQGYINALTNNILKNTNKLGIGSLRAVTSILISPEFAHFQKALSLVELNPNSPVNEQGRVAVAEQLVKYPVEILDLMKAHKINVVVTNDSITTYYPHLKGVTPRGWPAGKTWDDVPGVGSFNNQRGSVIAVILDPNGKWVIPPMGQGHGSSNLVLHETAHAIDRIIGTESQGENLSKRSSFGQAWQNDYQSLDPYYQQGGTAGLEETFAEGIARYYESAARLSWNHVNGWLLNKPFDGLAQEYSTSWWKQQLVNEFSPKVKAYVDQQVPEIYQQEKLDFATLRKIYQAIHDAPVDGQNAPLSVIGQLANQSRTGTISVAPPPPASIYNLNDIWRNLPNREQLTQQASVIGKPIGESYRAILVSLDELWQQQDADRVLAAFELYKQAGEYIQQHPSSKRNPAIQSLRDKLVDAINEAQADDHLVQFQLDKVKAHLKLVQIKSGLITPELSTNNIQQLADGTFILNGGDSSLTELARLQKPFDRALKDQELVDGRALGEKIKAGAQLSDAEVEGINWYTREGYVYLNEALRGGKPLEFFVKDRGVNAVIGLSKLEPHNGTVYRALPVDNLSGLAEQLNPGQLLGDKGFLSTSTSAEFVKEFRGGKGTVIYAIEGVTSGYNISAYAQREKLPGATEQAEVLLQPGSHFRVKAIKQTDQNLYVVLEQTTTFDKGEVVRNIATGEVIGAAVNEQRTTIMDDVTASFNDDSAVDVLEKKWTAKNQVQETIASGLSKQQLSAYELPINQEKLGNALGDGIYEYKDSRVSHVLAIEGVYYPVKFDQDNNTWRIVDATNPAKPGIAIATNNGRWELNTNTGLPGGNPGRIDSTVNKNNVLNSAAIDDLYNKQNQLTDLFNQRLASIDGDISLRPAVTAVFDNTDLTTINRSLAFVAAHADYLASQAMGDSPQDGWLAKFNTLAELSNEKAFGLLSEPDQASIKSYLNQLNQVDLALQAGTGLGPVEALTINELIAKLQANTATDVQSYLLTVGEHSLAISAHQENGQWQFKLNSAVLGEINGISQPVQLQQVLSNYLNTVNDVSGTQHSQLQVAKIDHQTLAMPEFNGQIAELAQPVETTIDRLVALDETAGKVQIGELTVSRDMLHDLGATIDGKGIDSQTDFNDPELVKKLQFSQGKVQDFLHTTASDTLGQEVVQLIKTIDQARTEAGISDRAIVETGSPDHWLRTQLETISKNKLAFDQAKQLLQFGKAHQLSVELAPTANRKQNTSLADILAFASTQHQGGDVQALLGNQNRSRFVNELIAKNRQNNVEADAVQQYGVAQAELTQAFTNANSQRALGQLTIRNLTEQLTDGGNKTLALRSGQHYYLVAKQNSQLSFYDPKTGWISGFTDTQALQGFLTDYFSDLNRLQLGTSAAAFQVNEITPQFLAEEGVKAATATIQQEIPVEIDRLSKLDLSQGPLTVGDQKISRVQLWQLGAQIQGQPIAVDHLSGDWTADLSFNSKALKQHLSSISTNEFVESAVILKTLAKQERIKVENLVDGTPSRQLTQVLQAIENDTPLTGQHISQLQGKIASPRINAGTIKHVAAQTPGIGLQVWGIYSGLKSAVDAFKKGDTQEGLIQTGAVAANIASIPAEIALNRSLPKLGQRLTARLAGSSSRFAAASSNLGKLLGRSAGLGAALITLPFDIYSAVKAFTDAGAEGLTDKQRQDLYVQGGFAVAGAAVSLGLGVAALVTGSAALGPIGLGLSVALIVGTQIYSAVRQVEEVWNHVPELDDWRHRLRQGWLAFWGQDMDEWVLDAYKANKTHDDYLKQTRERSEQLLQGTLGQSVDTIVYGSFNVELRNEQVWQGDGSYKWEKFPHVIGGNDIIDARNGTNGLANAISHAINPDKAVLFNIGGGRDQIYGVTDKRNEFIFGQGNKHLIGGNLNDNFSFSVDLGTLTRLAANLNPDGSLKNSDDFINFRLDGQGGENTLTINTATFNKWAKEGSPAQRYYGYVIDLEQGKVWLKKYGETGEAAKGPEIGALANIHHTTGSGVGAQEGNDGFSDIIYGSAQSNNIVANFGDQVFGRGGNDIITLTDSAYVNGGAGQDVYLVQRGIRHGMIEEDGAQVSVIRLEFALEEITDWQLVGNDLIIRFTGLDKQLTVKSVYQEEGGQFVLQNDNLSFQTRDGFMLVPQLDKTRTPQAAEQPESIKLSTRYLKAGDKTYFDEETGVTIDLADNRIDGNNQGGQHQENDFEKLDKSQLIVLQGDADHQSAPAGSEYFIERGAGETVIKPQAQGNSQPATNKVFLNYDASEITAIETRYQAEQYDHHFSGGVVRNAGYHRKNYALVVTLQDGRQIVLEDIIDKTTHAGDALPYGGNVLRDFLLITRDGIAYSLQDKSGQTKVLATHSHYHDRYNNGVFTVNTLHTLNKQDYKLTDWQWGSGKQLAGRYQLSAEGTAFDDTLLGNADANVIRGYGGNDYLQGKEGHDTYVIGALAGTVTINNVAADKQQDSVIIGAAFKDISSQREGDNLVLTAHLPRPNEQGGVTYITRQVILENYFVSDDYRHISIVSNDGHQQELLVDEQGQVSRLVLLAENSQETIIDGNKGNVVQGTQTGDQIRVNADQSSTVIYANDGDDVITFNSSGSDVAGGGEGSDRYQVTQASRGLKTIDNLAEVGEDVLVLEQIISLDNLQLARNGMDLHLLVKGDDGKISTANTTEVKITNYYLSETYRHISLILAESEVSETELYTLAQLAPVRDSLVIDQGTSDTTKNTASQANTVSVVELDGETVANNAYLGRDQDDYLKLKKLGQLQQIDLGGGENTLDLSLLAVDPAIKVTSDISTVTVLVPESREYQRLYVGNQEIKLNGVQHLVGTAYADEIWGSEANNILLGGQGNDRIYGLSGINTLVGGQGFDQLVGRAAN</sequence>
<evidence type="ECO:0000313" key="5">
    <source>
        <dbReference type="EMBL" id="NYZ69412.1"/>
    </source>
</evidence>
<gene>
    <name evidence="5" type="ORF">H0A36_25690</name>
</gene>
<dbReference type="Gene3D" id="3.40.390.10">
    <property type="entry name" value="Collagenase (Catalytic Domain)"/>
    <property type="match status" value="1"/>
</dbReference>
<dbReference type="EMBL" id="JACCKB010000083">
    <property type="protein sequence ID" value="NYZ69412.1"/>
    <property type="molecule type" value="Genomic_DNA"/>
</dbReference>
<dbReference type="PROSITE" id="PS51995">
    <property type="entry name" value="ATLF"/>
    <property type="match status" value="1"/>
</dbReference>
<accession>A0A853IC29</accession>
<proteinExistence type="predicted"/>
<evidence type="ECO:0000256" key="2">
    <source>
        <dbReference type="ARBA" id="ARBA00022525"/>
    </source>
</evidence>
<evidence type="ECO:0000259" key="4">
    <source>
        <dbReference type="PROSITE" id="PS51995"/>
    </source>
</evidence>